<sequence>MSLTLYCVGATATAGVLTPRPIPSVRPPAPAPTQSEAPPSPSSEEPTETPTAEESPREQESSPEPSTMPAPEPVRTAPPAINPEVADCQQGQGASVEEDPPVFKQLGMDKAWSFSAGDEVVVAVVDSGVDASNPHLTDAIIPGADLLGGGDGTIDEDGHGTAVAGMIAARQVDGSKLVGIAKNAKIMPIRVYAGVSEQIISEGRGPIAERTARGIRWAAENGAKVIVVAHSQVENNPDLELAVKDAAGLGALVVAGVGTPREDAYTVSPEERSASPTVKQAGEDSGQPRYPAGYAEVLGVTALESGGTVSEKVNHGPHVDLAIPAQGIPAAFFDGGDCLVSRDSPSPSMAAGYGAGIATLIVATYPNESPAEWKYRMTVTALRPLPAESSPQMGWGVIAPYAALNFVNDGTALGPENPKGAVAVSTPSMIAAVPATADPGVERRARVATLFGAAGGVALALALLGARIRLAVLRRS</sequence>
<evidence type="ECO:0000256" key="3">
    <source>
        <dbReference type="ARBA" id="ARBA00022801"/>
    </source>
</evidence>
<keyword evidence="2 5" id="KW-0645">Protease</keyword>
<keyword evidence="10" id="KW-1185">Reference proteome</keyword>
<dbReference type="EMBL" id="RQZC01000036">
    <property type="protein sequence ID" value="RRD22687.1"/>
    <property type="molecule type" value="Genomic_DNA"/>
</dbReference>
<protein>
    <submittedName>
        <fullName evidence="9">Peptidase S8</fullName>
    </submittedName>
</protein>
<dbReference type="InterPro" id="IPR022398">
    <property type="entry name" value="Peptidase_S8_His-AS"/>
</dbReference>
<dbReference type="GO" id="GO:0004252">
    <property type="term" value="F:serine-type endopeptidase activity"/>
    <property type="evidence" value="ECO:0007669"/>
    <property type="project" value="UniProtKB-UniRule"/>
</dbReference>
<feature type="active site" description="Charge relay system" evidence="5">
    <location>
        <position position="126"/>
    </location>
</feature>
<reference evidence="9 10" key="1">
    <citation type="submission" date="2018-11" db="EMBL/GenBank/DDBJ databases">
        <title>Genomes From Bacteria Associated with the Canine Oral Cavity: a Test Case for Automated Genome-Based Taxonomic Assignment.</title>
        <authorList>
            <person name="Coil D.A."/>
            <person name="Jospin G."/>
            <person name="Darling A.E."/>
            <person name="Wallis C."/>
            <person name="Davis I.J."/>
            <person name="Harris S."/>
            <person name="Eisen J.A."/>
            <person name="Holcombe L.J."/>
            <person name="O'Flynn C."/>
        </authorList>
    </citation>
    <scope>NUCLEOTIDE SEQUENCE [LARGE SCALE GENOMIC DNA]</scope>
    <source>
        <strain evidence="9 10">OH5050</strain>
    </source>
</reference>
<feature type="compositionally biased region" description="Low complexity" evidence="6">
    <location>
        <begin position="32"/>
        <end position="53"/>
    </location>
</feature>
<dbReference type="Pfam" id="PF00082">
    <property type="entry name" value="Peptidase_S8"/>
    <property type="match status" value="1"/>
</dbReference>
<dbReference type="InterPro" id="IPR000209">
    <property type="entry name" value="Peptidase_S8/S53_dom"/>
</dbReference>
<dbReference type="PROSITE" id="PS00136">
    <property type="entry name" value="SUBTILASE_ASP"/>
    <property type="match status" value="1"/>
</dbReference>
<dbReference type="Proteomes" id="UP000271272">
    <property type="component" value="Unassembled WGS sequence"/>
</dbReference>
<dbReference type="Gene3D" id="3.40.50.200">
    <property type="entry name" value="Peptidase S8/S53 domain"/>
    <property type="match status" value="1"/>
</dbReference>
<evidence type="ECO:0000256" key="4">
    <source>
        <dbReference type="ARBA" id="ARBA00022825"/>
    </source>
</evidence>
<evidence type="ECO:0000256" key="6">
    <source>
        <dbReference type="SAM" id="MobiDB-lite"/>
    </source>
</evidence>
<evidence type="ECO:0000259" key="8">
    <source>
        <dbReference type="Pfam" id="PF00082"/>
    </source>
</evidence>
<organism evidence="9 10">
    <name type="scientific">Actinomyces bowdenii</name>
    <dbReference type="NCBI Taxonomy" id="131109"/>
    <lineage>
        <taxon>Bacteria</taxon>
        <taxon>Bacillati</taxon>
        <taxon>Actinomycetota</taxon>
        <taxon>Actinomycetes</taxon>
        <taxon>Actinomycetales</taxon>
        <taxon>Actinomycetaceae</taxon>
        <taxon>Actinomyces</taxon>
    </lineage>
</organism>
<dbReference type="SUPFAM" id="SSF52743">
    <property type="entry name" value="Subtilisin-like"/>
    <property type="match status" value="1"/>
</dbReference>
<keyword evidence="7" id="KW-0812">Transmembrane</keyword>
<evidence type="ECO:0000256" key="1">
    <source>
        <dbReference type="ARBA" id="ARBA00011073"/>
    </source>
</evidence>
<evidence type="ECO:0000256" key="2">
    <source>
        <dbReference type="ARBA" id="ARBA00022670"/>
    </source>
</evidence>
<comment type="caution">
    <text evidence="9">The sequence shown here is derived from an EMBL/GenBank/DDBJ whole genome shotgun (WGS) entry which is preliminary data.</text>
</comment>
<gene>
    <name evidence="9" type="ORF">EII10_12545</name>
</gene>
<dbReference type="InterPro" id="IPR023827">
    <property type="entry name" value="Peptidase_S8_Asp-AS"/>
</dbReference>
<keyword evidence="7" id="KW-1133">Transmembrane helix</keyword>
<name>A0A3P1UMH0_9ACTO</name>
<evidence type="ECO:0000256" key="5">
    <source>
        <dbReference type="PROSITE-ProRule" id="PRU01240"/>
    </source>
</evidence>
<feature type="transmembrane region" description="Helical" evidence="7">
    <location>
        <begin position="447"/>
        <end position="466"/>
    </location>
</feature>
<feature type="active site" description="Charge relay system" evidence="5">
    <location>
        <position position="348"/>
    </location>
</feature>
<feature type="compositionally biased region" description="Pro residues" evidence="6">
    <location>
        <begin position="20"/>
        <end position="31"/>
    </location>
</feature>
<dbReference type="InterPro" id="IPR015500">
    <property type="entry name" value="Peptidase_S8_subtilisin-rel"/>
</dbReference>
<keyword evidence="4 5" id="KW-0720">Serine protease</keyword>
<dbReference type="PROSITE" id="PS51892">
    <property type="entry name" value="SUBTILASE"/>
    <property type="match status" value="1"/>
</dbReference>
<dbReference type="PANTHER" id="PTHR43806">
    <property type="entry name" value="PEPTIDASE S8"/>
    <property type="match status" value="1"/>
</dbReference>
<keyword evidence="3 5" id="KW-0378">Hydrolase</keyword>
<feature type="region of interest" description="Disordered" evidence="6">
    <location>
        <begin position="265"/>
        <end position="289"/>
    </location>
</feature>
<comment type="similarity">
    <text evidence="1 5">Belongs to the peptidase S8 family.</text>
</comment>
<evidence type="ECO:0000313" key="9">
    <source>
        <dbReference type="EMBL" id="RRD22687.1"/>
    </source>
</evidence>
<feature type="region of interest" description="Disordered" evidence="6">
    <location>
        <begin position="12"/>
        <end position="97"/>
    </location>
</feature>
<dbReference type="AlphaFoldDB" id="A0A3P1UMH0"/>
<keyword evidence="7" id="KW-0472">Membrane</keyword>
<dbReference type="InterPro" id="IPR050131">
    <property type="entry name" value="Peptidase_S8_subtilisin-like"/>
</dbReference>
<evidence type="ECO:0000256" key="7">
    <source>
        <dbReference type="SAM" id="Phobius"/>
    </source>
</evidence>
<dbReference type="PRINTS" id="PR00723">
    <property type="entry name" value="SUBTILISIN"/>
</dbReference>
<evidence type="ECO:0000313" key="10">
    <source>
        <dbReference type="Proteomes" id="UP000271272"/>
    </source>
</evidence>
<dbReference type="PANTHER" id="PTHR43806:SF11">
    <property type="entry name" value="CEREVISIN-RELATED"/>
    <property type="match status" value="1"/>
</dbReference>
<feature type="active site" description="Charge relay system" evidence="5">
    <location>
        <position position="159"/>
    </location>
</feature>
<dbReference type="PROSITE" id="PS00137">
    <property type="entry name" value="SUBTILASE_HIS"/>
    <property type="match status" value="1"/>
</dbReference>
<dbReference type="InterPro" id="IPR036852">
    <property type="entry name" value="Peptidase_S8/S53_dom_sf"/>
</dbReference>
<proteinExistence type="inferred from homology"/>
<feature type="domain" description="Peptidase S8/S53" evidence="8">
    <location>
        <begin position="117"/>
        <end position="396"/>
    </location>
</feature>
<dbReference type="GO" id="GO:0006508">
    <property type="term" value="P:proteolysis"/>
    <property type="evidence" value="ECO:0007669"/>
    <property type="project" value="UniProtKB-KW"/>
</dbReference>
<dbReference type="OrthoDB" id="3847604at2"/>
<accession>A0A3P1UMH0</accession>